<evidence type="ECO:0000313" key="8">
    <source>
        <dbReference type="Proteomes" id="UP000323653"/>
    </source>
</evidence>
<gene>
    <name evidence="7" type="ORF">FYC62_14330</name>
</gene>
<evidence type="ECO:0000256" key="5">
    <source>
        <dbReference type="SAM" id="SignalP"/>
    </source>
</evidence>
<feature type="chain" id="PRO_5022827302" evidence="5">
    <location>
        <begin position="21"/>
        <end position="413"/>
    </location>
</feature>
<comment type="subcellular location">
    <subcellularLocation>
        <location evidence="1">Cell envelope</location>
    </subcellularLocation>
</comment>
<dbReference type="InterPro" id="IPR013766">
    <property type="entry name" value="Thioredoxin_domain"/>
</dbReference>
<name>A0A5C0VKS2_9SPHI</name>
<organism evidence="7 8">
    <name type="scientific">Pedobacter aquae</name>
    <dbReference type="NCBI Taxonomy" id="2605747"/>
    <lineage>
        <taxon>Bacteria</taxon>
        <taxon>Pseudomonadati</taxon>
        <taxon>Bacteroidota</taxon>
        <taxon>Sphingobacteriia</taxon>
        <taxon>Sphingobacteriales</taxon>
        <taxon>Sphingobacteriaceae</taxon>
        <taxon>Pedobacter</taxon>
    </lineage>
</organism>
<keyword evidence="3" id="KW-1015">Disulfide bond</keyword>
<dbReference type="PROSITE" id="PS51352">
    <property type="entry name" value="THIOREDOXIN_2"/>
    <property type="match status" value="1"/>
</dbReference>
<reference evidence="7 8" key="1">
    <citation type="submission" date="2019-08" db="EMBL/GenBank/DDBJ databases">
        <title>Pedobacter sp. nov., isolated from Han river, South Korea.</title>
        <authorList>
            <person name="Lee D.-H."/>
            <person name="Kim Y.-S."/>
            <person name="Hwang E.-M."/>
            <person name="Le Tran T.C."/>
            <person name="Cha C.-J."/>
        </authorList>
    </citation>
    <scope>NUCLEOTIDE SEQUENCE [LARGE SCALE GENOMIC DNA]</scope>
    <source>
        <strain evidence="7 8">CJ43</strain>
    </source>
</reference>
<accession>A0A5C0VKS2</accession>
<dbReference type="AlphaFoldDB" id="A0A5C0VKS2"/>
<dbReference type="PROSITE" id="PS51257">
    <property type="entry name" value="PROKAR_LIPOPROTEIN"/>
    <property type="match status" value="1"/>
</dbReference>
<keyword evidence="5" id="KW-0732">Signal</keyword>
<dbReference type="InterPro" id="IPR036249">
    <property type="entry name" value="Thioredoxin-like_sf"/>
</dbReference>
<dbReference type="Proteomes" id="UP000323653">
    <property type="component" value="Chromosome"/>
</dbReference>
<evidence type="ECO:0000256" key="2">
    <source>
        <dbReference type="ARBA" id="ARBA00022748"/>
    </source>
</evidence>
<evidence type="ECO:0000313" key="7">
    <source>
        <dbReference type="EMBL" id="QEK53345.1"/>
    </source>
</evidence>
<feature type="domain" description="Thioredoxin" evidence="6">
    <location>
        <begin position="248"/>
        <end position="405"/>
    </location>
</feature>
<dbReference type="Pfam" id="PF08534">
    <property type="entry name" value="Redoxin"/>
    <property type="match status" value="1"/>
</dbReference>
<dbReference type="PANTHER" id="PTHR42852">
    <property type="entry name" value="THIOL:DISULFIDE INTERCHANGE PROTEIN DSBE"/>
    <property type="match status" value="1"/>
</dbReference>
<evidence type="ECO:0000256" key="4">
    <source>
        <dbReference type="ARBA" id="ARBA00023284"/>
    </source>
</evidence>
<keyword evidence="8" id="KW-1185">Reference proteome</keyword>
<dbReference type="GO" id="GO:0016491">
    <property type="term" value="F:oxidoreductase activity"/>
    <property type="evidence" value="ECO:0007669"/>
    <property type="project" value="InterPro"/>
</dbReference>
<feature type="signal peptide" evidence="5">
    <location>
        <begin position="1"/>
        <end position="20"/>
    </location>
</feature>
<sequence>MNIKNLIYSILTFFVLLTVACQTTNTTLNRGIWRGALIHETGAEVPFNFELKDSLGKWQMFIMNGQEQFKVDDISRENDSIFIKMPLYDSEIKGIITDNKIEGYWVKHLADKDVKMDFVAQYGVNWRFKDQLEPATQNITGKWATIFTNLEGKDTTLAIGNFKQEGNLVSGSFLTPTGDYRYLDGVLDGDELSLSTFDGGFAFLFTAKVSGETLSEGKFYSGFSSQELFTAKKDENATLPDAYSLTYLKPGFEKVDFAFPDMNKKPVSLKDEEFKNKVVILQLLGSWCPNCMDETAFLSNYIRQNNFDDVKVLGLAYERTADFDKSKANLQKVINRFQVPYPFLITGYTNKKGEPAKSLPMLNAVMAFPTMIVIDKQGKVRNIHTGFNGPGTGKYYEDFVKEFETLISTLRKE</sequence>
<dbReference type="EMBL" id="CP043329">
    <property type="protein sequence ID" value="QEK53345.1"/>
    <property type="molecule type" value="Genomic_DNA"/>
</dbReference>
<dbReference type="GO" id="GO:0030313">
    <property type="term" value="C:cell envelope"/>
    <property type="evidence" value="ECO:0007669"/>
    <property type="project" value="UniProtKB-SubCell"/>
</dbReference>
<dbReference type="Gene3D" id="3.40.30.10">
    <property type="entry name" value="Glutaredoxin"/>
    <property type="match status" value="1"/>
</dbReference>
<evidence type="ECO:0000256" key="1">
    <source>
        <dbReference type="ARBA" id="ARBA00004196"/>
    </source>
</evidence>
<keyword evidence="4" id="KW-0676">Redox-active center</keyword>
<evidence type="ECO:0000259" key="6">
    <source>
        <dbReference type="PROSITE" id="PS51352"/>
    </source>
</evidence>
<protein>
    <submittedName>
        <fullName evidence="7">TlpA family protein disulfide reductase</fullName>
    </submittedName>
</protein>
<dbReference type="SUPFAM" id="SSF52833">
    <property type="entry name" value="Thioredoxin-like"/>
    <property type="match status" value="1"/>
</dbReference>
<dbReference type="CDD" id="cd02966">
    <property type="entry name" value="TlpA_like_family"/>
    <property type="match status" value="1"/>
</dbReference>
<dbReference type="KEGG" id="pej:FYC62_14330"/>
<proteinExistence type="predicted"/>
<dbReference type="PANTHER" id="PTHR42852:SF6">
    <property type="entry name" value="THIOL:DISULFIDE INTERCHANGE PROTEIN DSBE"/>
    <property type="match status" value="1"/>
</dbReference>
<dbReference type="InterPro" id="IPR050553">
    <property type="entry name" value="Thioredoxin_ResA/DsbE_sf"/>
</dbReference>
<dbReference type="InterPro" id="IPR013740">
    <property type="entry name" value="Redoxin"/>
</dbReference>
<dbReference type="GO" id="GO:0017004">
    <property type="term" value="P:cytochrome complex assembly"/>
    <property type="evidence" value="ECO:0007669"/>
    <property type="project" value="UniProtKB-KW"/>
</dbReference>
<keyword evidence="2" id="KW-0201">Cytochrome c-type biogenesis</keyword>
<evidence type="ECO:0000256" key="3">
    <source>
        <dbReference type="ARBA" id="ARBA00023157"/>
    </source>
</evidence>